<feature type="domain" description="Peptidase S8/S53" evidence="7">
    <location>
        <begin position="151"/>
        <end position="543"/>
    </location>
</feature>
<protein>
    <recommendedName>
        <fullName evidence="12">Subtilisin-like protease fibronectin type-III domain-containing protein</fullName>
    </recommendedName>
</protein>
<evidence type="ECO:0008006" key="12">
    <source>
        <dbReference type="Google" id="ProtNLM"/>
    </source>
</evidence>
<evidence type="ECO:0000259" key="9">
    <source>
        <dbReference type="Pfam" id="PF17766"/>
    </source>
</evidence>
<dbReference type="Pfam" id="PF17766">
    <property type="entry name" value="fn3_6"/>
    <property type="match status" value="1"/>
</dbReference>
<keyword evidence="4" id="KW-0378">Hydrolase</keyword>
<dbReference type="Pfam" id="PF00082">
    <property type="entry name" value="Peptidase_S8"/>
    <property type="match status" value="1"/>
</dbReference>
<evidence type="ECO:0000256" key="4">
    <source>
        <dbReference type="ARBA" id="ARBA00022801"/>
    </source>
</evidence>
<accession>A0A5C7I2U7</accession>
<dbReference type="AlphaFoldDB" id="A0A5C7I2U7"/>
<evidence type="ECO:0000313" key="11">
    <source>
        <dbReference type="Proteomes" id="UP000323000"/>
    </source>
</evidence>
<dbReference type="OrthoDB" id="206201at2759"/>
<comment type="caution">
    <text evidence="10">The sequence shown here is derived from an EMBL/GenBank/DDBJ whole genome shotgun (WGS) entry which is preliminary data.</text>
</comment>
<dbReference type="PROSITE" id="PS00138">
    <property type="entry name" value="SUBTILASE_SER"/>
    <property type="match status" value="1"/>
</dbReference>
<feature type="domain" description="Inhibitor I9" evidence="8">
    <location>
        <begin position="40"/>
        <end position="101"/>
    </location>
</feature>
<dbReference type="CDD" id="cd02120">
    <property type="entry name" value="PA_subtilisin_like"/>
    <property type="match status" value="1"/>
</dbReference>
<dbReference type="Gene3D" id="2.60.40.2310">
    <property type="match status" value="1"/>
</dbReference>
<evidence type="ECO:0000259" key="7">
    <source>
        <dbReference type="Pfam" id="PF00082"/>
    </source>
</evidence>
<dbReference type="PRINTS" id="PR00723">
    <property type="entry name" value="SUBTILISIN"/>
</dbReference>
<dbReference type="Gene3D" id="3.50.30.30">
    <property type="match status" value="1"/>
</dbReference>
<dbReference type="PANTHER" id="PTHR10795">
    <property type="entry name" value="PROPROTEIN CONVERTASE SUBTILISIN/KEXIN"/>
    <property type="match status" value="1"/>
</dbReference>
<dbReference type="InterPro" id="IPR045051">
    <property type="entry name" value="SBT"/>
</dbReference>
<gene>
    <name evidence="10" type="ORF">EZV62_009756</name>
</gene>
<evidence type="ECO:0000256" key="6">
    <source>
        <dbReference type="PROSITE-ProRule" id="PRU01240"/>
    </source>
</evidence>
<dbReference type="InterPro" id="IPR010259">
    <property type="entry name" value="S8pro/Inhibitor_I9"/>
</dbReference>
<proteinExistence type="inferred from homology"/>
<dbReference type="InterPro" id="IPR041469">
    <property type="entry name" value="Subtilisin-like_FN3"/>
</dbReference>
<comment type="similarity">
    <text evidence="1 6">Belongs to the peptidase S8 family.</text>
</comment>
<dbReference type="SUPFAM" id="SSF52743">
    <property type="entry name" value="Subtilisin-like"/>
    <property type="match status" value="1"/>
</dbReference>
<reference evidence="11" key="1">
    <citation type="journal article" date="2019" name="Gigascience">
        <title>De novo genome assembly of the endangered Acer yangbiense, a plant species with extremely small populations endemic to Yunnan Province, China.</title>
        <authorList>
            <person name="Yang J."/>
            <person name="Wariss H.M."/>
            <person name="Tao L."/>
            <person name="Zhang R."/>
            <person name="Yun Q."/>
            <person name="Hollingsworth P."/>
            <person name="Dao Z."/>
            <person name="Luo G."/>
            <person name="Guo H."/>
            <person name="Ma Y."/>
            <person name="Sun W."/>
        </authorList>
    </citation>
    <scope>NUCLEOTIDE SEQUENCE [LARGE SCALE GENOMIC DNA]</scope>
    <source>
        <strain evidence="11">cv. Malutang</strain>
    </source>
</reference>
<dbReference type="Gene3D" id="3.40.50.200">
    <property type="entry name" value="Peptidase S8/S53 domain"/>
    <property type="match status" value="1"/>
</dbReference>
<name>A0A5C7I2U7_9ROSI</name>
<evidence type="ECO:0000256" key="5">
    <source>
        <dbReference type="ARBA" id="ARBA00022825"/>
    </source>
</evidence>
<evidence type="ECO:0000256" key="2">
    <source>
        <dbReference type="ARBA" id="ARBA00022670"/>
    </source>
</evidence>
<organism evidence="10 11">
    <name type="scientific">Acer yangbiense</name>
    <dbReference type="NCBI Taxonomy" id="1000413"/>
    <lineage>
        <taxon>Eukaryota</taxon>
        <taxon>Viridiplantae</taxon>
        <taxon>Streptophyta</taxon>
        <taxon>Embryophyta</taxon>
        <taxon>Tracheophyta</taxon>
        <taxon>Spermatophyta</taxon>
        <taxon>Magnoliopsida</taxon>
        <taxon>eudicotyledons</taxon>
        <taxon>Gunneridae</taxon>
        <taxon>Pentapetalae</taxon>
        <taxon>rosids</taxon>
        <taxon>malvids</taxon>
        <taxon>Sapindales</taxon>
        <taxon>Sapindaceae</taxon>
        <taxon>Hippocastanoideae</taxon>
        <taxon>Acereae</taxon>
        <taxon>Acer</taxon>
    </lineage>
</organism>
<dbReference type="FunFam" id="3.40.50.200:FF:000006">
    <property type="entry name" value="Subtilisin-like protease SBT1.5"/>
    <property type="match status" value="1"/>
</dbReference>
<dbReference type="InterPro" id="IPR000209">
    <property type="entry name" value="Peptidase_S8/S53_dom"/>
</dbReference>
<dbReference type="PROSITE" id="PS51892">
    <property type="entry name" value="SUBTILASE"/>
    <property type="match status" value="1"/>
</dbReference>
<keyword evidence="2" id="KW-0645">Protease</keyword>
<feature type="domain" description="Subtilisin-like protease fibronectin type-III" evidence="9">
    <location>
        <begin position="601"/>
        <end position="699"/>
    </location>
</feature>
<sequence length="704" mass="75134">MAMKLIKFPSLFSYQNLPTILLIFLIGLLAVTAEKQKRLYVVYLGDHEPVQRDFAVEKHINLLTYVRGSDYEAKESLVYSYTKSFNAFAAKLSEDDAQKLMGITPESDSFKDHGFGPPPTKWKGSCGHFANFSGCNNKLIGAKYFKLDGNPDPADILSPVDVDGHGTHTSSTLAGNPVANASLYGLAKGTSRGAVPSARVAMYKVCWASSGCSDIDILAAFDAAIHDGVDVISISIGGVGQNYSSDSIAVGAFHAMKKGIITVVSAGNDGPSWGSVVNHAPWLLTVAASGIDREFKSRVELGNGKSVFGTGVSLFDPKQKLYPLVSGADVAKSSASKESARFCIDDTLDPNKVKGKLVLCMLSSMWGADSVVKGIGGAGTIIESSQFLDASQIFMAPGTMVNHTVGNVITNYIQSTKSPSAVIHKSQEAKVPAPFIASFSSRGPNPGSRRLLKPDIAAPGVDILASYTLMNSLTGLKGDNQYSKFTIMSGTSMACPHVAGVSAYVKSFHPSWTPAAIKSAILTTAKPMSRKSHNEAEFAYGAGQVNPHRAVNPGLVYDMNDMNYIQFLCHEGYSGLSLAPLVGSKSVNCSSLIPGLGYDALNYPTMQLSLKNEPTTAVFRRRVTNVGPPLSIYNVTIRAPKGVEITVKPMILSFTRSLKKRSFTVVVKAKPSAMSSSQVLSGSLVWKSPLHSVRSPILIYSPLD</sequence>
<dbReference type="Pfam" id="PF05922">
    <property type="entry name" value="Inhibitor_I9"/>
    <property type="match status" value="1"/>
</dbReference>
<dbReference type="CDD" id="cd04852">
    <property type="entry name" value="Peptidases_S8_3"/>
    <property type="match status" value="1"/>
</dbReference>
<dbReference type="Proteomes" id="UP000323000">
    <property type="component" value="Chromosome 4"/>
</dbReference>
<keyword evidence="3" id="KW-0732">Signal</keyword>
<dbReference type="InterPro" id="IPR036852">
    <property type="entry name" value="Peptidase_S8/S53_dom_sf"/>
</dbReference>
<comment type="caution">
    <text evidence="6">Lacks conserved residue(s) required for the propagation of feature annotation.</text>
</comment>
<evidence type="ECO:0000313" key="10">
    <source>
        <dbReference type="EMBL" id="TXG62762.1"/>
    </source>
</evidence>
<evidence type="ECO:0000259" key="8">
    <source>
        <dbReference type="Pfam" id="PF05922"/>
    </source>
</evidence>
<evidence type="ECO:0000256" key="3">
    <source>
        <dbReference type="ARBA" id="ARBA00022729"/>
    </source>
</evidence>
<dbReference type="EMBL" id="VAHF01000004">
    <property type="protein sequence ID" value="TXG62762.1"/>
    <property type="molecule type" value="Genomic_DNA"/>
</dbReference>
<dbReference type="InterPro" id="IPR023828">
    <property type="entry name" value="Peptidase_S8_Ser-AS"/>
</dbReference>
<dbReference type="InterPro" id="IPR034197">
    <property type="entry name" value="Peptidases_S8_3"/>
</dbReference>
<dbReference type="GO" id="GO:0004252">
    <property type="term" value="F:serine-type endopeptidase activity"/>
    <property type="evidence" value="ECO:0007669"/>
    <property type="project" value="InterPro"/>
</dbReference>
<dbReference type="InterPro" id="IPR015500">
    <property type="entry name" value="Peptidase_S8_subtilisin-rel"/>
</dbReference>
<dbReference type="GO" id="GO:0006508">
    <property type="term" value="P:proteolysis"/>
    <property type="evidence" value="ECO:0007669"/>
    <property type="project" value="UniProtKB-KW"/>
</dbReference>
<keyword evidence="5" id="KW-0720">Serine protease</keyword>
<evidence type="ECO:0000256" key="1">
    <source>
        <dbReference type="ARBA" id="ARBA00011073"/>
    </source>
</evidence>
<keyword evidence="11" id="KW-1185">Reference proteome</keyword>